<sequence>MSEINEEEQNSEISTLIKDGKNSSSTQRIASIDFVKGLAMGFIIFAHAALFWLDKDWRYIYGLVFAFLDILGPSVFVFLSALSVVFSIKRKKRMVSEKVIRNRIFTRGFIIIIVGVLFNPISLLSAGKSIPFPANLWGWNFLMFIGFSQIFSYYALKFNKITRAIISPIVIFISPWIRQLLFYFKDLNWGVNILHFIITSPLPQVPFLPWIAVCFISTIFGEYLYEAMMKGTEEAYYKLFRKFLIYGIILIVIGVFIIVPRGLAFNQWEPGWALQTEETIEYSEYLHIDLLRIANQQDYYPFPGMPLFMIRSTAQNMFYNLGAALLIIAICFYYIDIKKKNNDAIKMLIFFGKVSLSLFLIQYFFDPLYVGQFSIVFAPFVIAAYCGFLGLLLYVWVKFFNGVGSPEWMMRKIGKKGQKKGKPLN</sequence>
<name>A0A0F9PMA2_9ZZZZ</name>
<feature type="transmembrane region" description="Helical" evidence="1">
    <location>
        <begin position="377"/>
        <end position="397"/>
    </location>
</feature>
<feature type="transmembrane region" description="Helical" evidence="1">
    <location>
        <begin position="204"/>
        <end position="223"/>
    </location>
</feature>
<gene>
    <name evidence="3" type="ORF">LCGC14_0825630</name>
</gene>
<organism evidence="3">
    <name type="scientific">marine sediment metagenome</name>
    <dbReference type="NCBI Taxonomy" id="412755"/>
    <lineage>
        <taxon>unclassified sequences</taxon>
        <taxon>metagenomes</taxon>
        <taxon>ecological metagenomes</taxon>
    </lineage>
</organism>
<feature type="transmembrane region" description="Helical" evidence="1">
    <location>
        <begin position="59"/>
        <end position="88"/>
    </location>
</feature>
<proteinExistence type="predicted"/>
<evidence type="ECO:0000256" key="1">
    <source>
        <dbReference type="SAM" id="Phobius"/>
    </source>
</evidence>
<feature type="transmembrane region" description="Helical" evidence="1">
    <location>
        <begin position="34"/>
        <end position="53"/>
    </location>
</feature>
<reference evidence="3" key="1">
    <citation type="journal article" date="2015" name="Nature">
        <title>Complex archaea that bridge the gap between prokaryotes and eukaryotes.</title>
        <authorList>
            <person name="Spang A."/>
            <person name="Saw J.H."/>
            <person name="Jorgensen S.L."/>
            <person name="Zaremba-Niedzwiedzka K."/>
            <person name="Martijn J."/>
            <person name="Lind A.E."/>
            <person name="van Eijk R."/>
            <person name="Schleper C."/>
            <person name="Guy L."/>
            <person name="Ettema T.J."/>
        </authorList>
    </citation>
    <scope>NUCLEOTIDE SEQUENCE</scope>
</reference>
<keyword evidence="1" id="KW-1133">Transmembrane helix</keyword>
<feature type="transmembrane region" description="Helical" evidence="1">
    <location>
        <begin position="317"/>
        <end position="335"/>
    </location>
</feature>
<feature type="domain" description="Heparan-alpha-glucosaminide N-acetyltransferase catalytic" evidence="2">
    <location>
        <begin position="28"/>
        <end position="243"/>
    </location>
</feature>
<dbReference type="AlphaFoldDB" id="A0A0F9PMA2"/>
<feature type="transmembrane region" description="Helical" evidence="1">
    <location>
        <begin position="243"/>
        <end position="263"/>
    </location>
</feature>
<keyword evidence="1" id="KW-0812">Transmembrane</keyword>
<accession>A0A0F9PMA2</accession>
<protein>
    <recommendedName>
        <fullName evidence="2">Heparan-alpha-glucosaminide N-acetyltransferase catalytic domain-containing protein</fullName>
    </recommendedName>
</protein>
<feature type="transmembrane region" description="Helical" evidence="1">
    <location>
        <begin position="347"/>
        <end position="365"/>
    </location>
</feature>
<dbReference type="InterPro" id="IPR012429">
    <property type="entry name" value="HGSNAT_cat"/>
</dbReference>
<keyword evidence="1" id="KW-0472">Membrane</keyword>
<feature type="transmembrane region" description="Helical" evidence="1">
    <location>
        <begin position="109"/>
        <end position="130"/>
    </location>
</feature>
<feature type="transmembrane region" description="Helical" evidence="1">
    <location>
        <begin position="136"/>
        <end position="156"/>
    </location>
</feature>
<dbReference type="EMBL" id="LAZR01002343">
    <property type="protein sequence ID" value="KKN31274.1"/>
    <property type="molecule type" value="Genomic_DNA"/>
</dbReference>
<comment type="caution">
    <text evidence="3">The sequence shown here is derived from an EMBL/GenBank/DDBJ whole genome shotgun (WGS) entry which is preliminary data.</text>
</comment>
<feature type="transmembrane region" description="Helical" evidence="1">
    <location>
        <begin position="165"/>
        <end position="184"/>
    </location>
</feature>
<evidence type="ECO:0000313" key="3">
    <source>
        <dbReference type="EMBL" id="KKN31274.1"/>
    </source>
</evidence>
<dbReference type="Pfam" id="PF07786">
    <property type="entry name" value="HGSNAT_cat"/>
    <property type="match status" value="1"/>
</dbReference>
<evidence type="ECO:0000259" key="2">
    <source>
        <dbReference type="Pfam" id="PF07786"/>
    </source>
</evidence>